<evidence type="ECO:0000313" key="4">
    <source>
        <dbReference type="Proteomes" id="UP000634134"/>
    </source>
</evidence>
<proteinExistence type="inferred from homology"/>
<dbReference type="Pfam" id="PF02321">
    <property type="entry name" value="OEP"/>
    <property type="match status" value="2"/>
</dbReference>
<dbReference type="PANTHER" id="PTHR30203:SF33">
    <property type="entry name" value="BLR4455 PROTEIN"/>
    <property type="match status" value="1"/>
</dbReference>
<dbReference type="InterPro" id="IPR010131">
    <property type="entry name" value="MdtP/NodT-like"/>
</dbReference>
<keyword evidence="2" id="KW-0472">Membrane</keyword>
<dbReference type="Proteomes" id="UP000634134">
    <property type="component" value="Unassembled WGS sequence"/>
</dbReference>
<evidence type="ECO:0000313" key="3">
    <source>
        <dbReference type="EMBL" id="MBE9463380.1"/>
    </source>
</evidence>
<name>A0ABR9WD27_9BACT</name>
<feature type="chain" id="PRO_5045009483" evidence="2">
    <location>
        <begin position="22"/>
        <end position="471"/>
    </location>
</feature>
<organism evidence="3 4">
    <name type="scientific">Dyadobacter subterraneus</name>
    <dbReference type="NCBI Taxonomy" id="2773304"/>
    <lineage>
        <taxon>Bacteria</taxon>
        <taxon>Pseudomonadati</taxon>
        <taxon>Bacteroidota</taxon>
        <taxon>Cytophagia</taxon>
        <taxon>Cytophagales</taxon>
        <taxon>Spirosomataceae</taxon>
        <taxon>Dyadobacter</taxon>
    </lineage>
</organism>
<dbReference type="Gene3D" id="2.20.200.10">
    <property type="entry name" value="Outer membrane efflux proteins (OEP)"/>
    <property type="match status" value="1"/>
</dbReference>
<comment type="subcellular location">
    <subcellularLocation>
        <location evidence="2">Cell membrane</location>
        <topology evidence="2">Lipid-anchor</topology>
    </subcellularLocation>
</comment>
<dbReference type="SUPFAM" id="SSF56954">
    <property type="entry name" value="Outer membrane efflux proteins (OEP)"/>
    <property type="match status" value="1"/>
</dbReference>
<keyword evidence="2" id="KW-0449">Lipoprotein</keyword>
<evidence type="ECO:0000256" key="1">
    <source>
        <dbReference type="ARBA" id="ARBA00007613"/>
    </source>
</evidence>
<keyword evidence="2" id="KW-0564">Palmitate</keyword>
<dbReference type="Gene3D" id="1.20.1600.10">
    <property type="entry name" value="Outer membrane efflux proteins (OEP)"/>
    <property type="match status" value="1"/>
</dbReference>
<keyword evidence="2" id="KW-0732">Signal</keyword>
<dbReference type="RefSeq" id="WP_194121517.1">
    <property type="nucleotide sequence ID" value="NZ_JACYGY010000001.1"/>
</dbReference>
<protein>
    <submittedName>
        <fullName evidence="3">Efflux transporter outer membrane subunit</fullName>
    </submittedName>
</protein>
<sequence length="471" mass="51245">MKKYVNKISFLVLLAALSACKISKNVETPNAALPENFRNAAAAADTISIADLPLDSFFTDASLQRLLDSAIVKNYDMQVALKNIESAQLLFKQTKFAYLPSANLNIAVGSNRPSDNSLNGLSASSFLGTSHIEDFTANVGLSWEADIWGKIRNRNGRALAEYLQTIEAKNAIQTNLVATVSQGFYNLLMLDAQLAIAQKNLALNDSTLRIFGFQFTSGQVTSLAIQQAEAQRLTAAKLIPQLQQSIILQENALSILAGELPGRTQRDINLDQVSFPKTLSAGVPTAMLNRRPDIRRVELALDVANANVGIAKASMYPSLVITASGGINSFKASNWFSIPASLFGLASGGITQPLFQRNLLKTQYEVSKVERERTVIQFRQSVLYAVGEVSDALVKIEKLKEQEDIAATRVKTLEQAITNSNLLFQSGMANYLEVITAQSNVLQGELELVAIKRAQLGANVDLYRSLGGGWK</sequence>
<keyword evidence="4" id="KW-1185">Reference proteome</keyword>
<evidence type="ECO:0000256" key="2">
    <source>
        <dbReference type="RuleBase" id="RU362097"/>
    </source>
</evidence>
<comment type="caution">
    <text evidence="3">The sequence shown here is derived from an EMBL/GenBank/DDBJ whole genome shotgun (WGS) entry which is preliminary data.</text>
</comment>
<accession>A0ABR9WD27</accession>
<dbReference type="PANTHER" id="PTHR30203">
    <property type="entry name" value="OUTER MEMBRANE CATION EFFLUX PROTEIN"/>
    <property type="match status" value="1"/>
</dbReference>
<gene>
    <name evidence="3" type="ORF">IEE83_15955</name>
</gene>
<feature type="signal peptide" evidence="2">
    <location>
        <begin position="1"/>
        <end position="21"/>
    </location>
</feature>
<dbReference type="InterPro" id="IPR003423">
    <property type="entry name" value="OMP_efflux"/>
</dbReference>
<reference evidence="4" key="1">
    <citation type="submission" date="2023-07" db="EMBL/GenBank/DDBJ databases">
        <title>Dyadobacter sp. nov 'subterranea' isolated from contaminted grondwater.</title>
        <authorList>
            <person name="Szabo I."/>
            <person name="Al-Omari J."/>
            <person name="Szerdahelyi S.G."/>
            <person name="Rado J."/>
        </authorList>
    </citation>
    <scope>NUCLEOTIDE SEQUENCE [LARGE SCALE GENOMIC DNA]</scope>
    <source>
        <strain evidence="4">UP-52</strain>
    </source>
</reference>
<comment type="similarity">
    <text evidence="1 2">Belongs to the outer membrane factor (OMF) (TC 1.B.17) family.</text>
</comment>
<dbReference type="NCBIfam" id="TIGR01845">
    <property type="entry name" value="outer_NodT"/>
    <property type="match status" value="1"/>
</dbReference>
<keyword evidence="2" id="KW-0812">Transmembrane</keyword>
<dbReference type="PROSITE" id="PS51257">
    <property type="entry name" value="PROKAR_LIPOPROTEIN"/>
    <property type="match status" value="1"/>
</dbReference>
<keyword evidence="2" id="KW-1134">Transmembrane beta strand</keyword>
<dbReference type="EMBL" id="JACYGY010000001">
    <property type="protein sequence ID" value="MBE9463380.1"/>
    <property type="molecule type" value="Genomic_DNA"/>
</dbReference>